<evidence type="ECO:0000256" key="1">
    <source>
        <dbReference type="SAM" id="MobiDB-lite"/>
    </source>
</evidence>
<organism evidence="2 3">
    <name type="scientific">Enhygromyxa salina</name>
    <dbReference type="NCBI Taxonomy" id="215803"/>
    <lineage>
        <taxon>Bacteria</taxon>
        <taxon>Pseudomonadati</taxon>
        <taxon>Myxococcota</taxon>
        <taxon>Polyangia</taxon>
        <taxon>Nannocystales</taxon>
        <taxon>Nannocystaceae</taxon>
        <taxon>Enhygromyxa</taxon>
    </lineage>
</organism>
<evidence type="ECO:0000313" key="2">
    <source>
        <dbReference type="EMBL" id="PRP90261.1"/>
    </source>
</evidence>
<proteinExistence type="predicted"/>
<gene>
    <name evidence="2" type="ORF">ENSA5_66260</name>
</gene>
<feature type="region of interest" description="Disordered" evidence="1">
    <location>
        <begin position="121"/>
        <end position="212"/>
    </location>
</feature>
<sequence length="212" mass="22721">MGLEREARDHVGEQICARARASLARAGQEAVPPGLERGGVGDQALAQLLALGLGRGRDHPRRVEARERALRIDPSVTQERADPSGLGAWPDRLGVLVVPGLPDLVELGEFREVGVRLAHPPIDPGPAREHVEAEVGDRKAGPAQDRERGDLVLLVGPQAHDVDEIPDLGQQQQPAPPREIGRDPPTLERRAVALGQAPARDQDREVAGAQGR</sequence>
<dbReference type="AlphaFoldDB" id="A0A2S9XC54"/>
<name>A0A2S9XC54_9BACT</name>
<keyword evidence="3" id="KW-1185">Reference proteome</keyword>
<protein>
    <submittedName>
        <fullName evidence="2">Uncharacterized protein</fullName>
    </submittedName>
</protein>
<dbReference type="Proteomes" id="UP000237968">
    <property type="component" value="Unassembled WGS sequence"/>
</dbReference>
<evidence type="ECO:0000313" key="3">
    <source>
        <dbReference type="Proteomes" id="UP000237968"/>
    </source>
</evidence>
<feature type="compositionally biased region" description="Basic and acidic residues" evidence="1">
    <location>
        <begin position="179"/>
        <end position="191"/>
    </location>
</feature>
<comment type="caution">
    <text evidence="2">The sequence shown here is derived from an EMBL/GenBank/DDBJ whole genome shotgun (WGS) entry which is preliminary data.</text>
</comment>
<accession>A0A2S9XC54</accession>
<dbReference type="EMBL" id="PVNK01000289">
    <property type="protein sequence ID" value="PRP90261.1"/>
    <property type="molecule type" value="Genomic_DNA"/>
</dbReference>
<feature type="compositionally biased region" description="Basic and acidic residues" evidence="1">
    <location>
        <begin position="126"/>
        <end position="150"/>
    </location>
</feature>
<reference evidence="2 3" key="1">
    <citation type="submission" date="2018-03" db="EMBL/GenBank/DDBJ databases">
        <title>Draft Genome Sequences of the Obligatory Marine Myxobacteria Enhygromyxa salina SWB005.</title>
        <authorList>
            <person name="Poehlein A."/>
            <person name="Moghaddam J.A."/>
            <person name="Harms H."/>
            <person name="Alanjari M."/>
            <person name="Koenig G.M."/>
            <person name="Daniel R."/>
            <person name="Schaeberle T.F."/>
        </authorList>
    </citation>
    <scope>NUCLEOTIDE SEQUENCE [LARGE SCALE GENOMIC DNA]</scope>
    <source>
        <strain evidence="2 3">SWB005</strain>
    </source>
</reference>